<gene>
    <name evidence="1" type="ORF">TIFTF001_020925</name>
</gene>
<protein>
    <submittedName>
        <fullName evidence="1">Uncharacterized protein</fullName>
    </submittedName>
</protein>
<evidence type="ECO:0000313" key="2">
    <source>
        <dbReference type="Proteomes" id="UP001187192"/>
    </source>
</evidence>
<keyword evidence="2" id="KW-1185">Reference proteome</keyword>
<organism evidence="1 2">
    <name type="scientific">Ficus carica</name>
    <name type="common">Common fig</name>
    <dbReference type="NCBI Taxonomy" id="3494"/>
    <lineage>
        <taxon>Eukaryota</taxon>
        <taxon>Viridiplantae</taxon>
        <taxon>Streptophyta</taxon>
        <taxon>Embryophyta</taxon>
        <taxon>Tracheophyta</taxon>
        <taxon>Spermatophyta</taxon>
        <taxon>Magnoliopsida</taxon>
        <taxon>eudicotyledons</taxon>
        <taxon>Gunneridae</taxon>
        <taxon>Pentapetalae</taxon>
        <taxon>rosids</taxon>
        <taxon>fabids</taxon>
        <taxon>Rosales</taxon>
        <taxon>Moraceae</taxon>
        <taxon>Ficeae</taxon>
        <taxon>Ficus</taxon>
    </lineage>
</organism>
<evidence type="ECO:0000313" key="1">
    <source>
        <dbReference type="EMBL" id="GMN51771.1"/>
    </source>
</evidence>
<comment type="caution">
    <text evidence="1">The sequence shown here is derived from an EMBL/GenBank/DDBJ whole genome shotgun (WGS) entry which is preliminary data.</text>
</comment>
<accession>A0AA88AYF3</accession>
<sequence length="166" mass="18144">MWSGSPVRTGQSLRRRSPAKWKHLKMIGTPVWCLPWELRCLSASHGPGCSGRSSRVGYLGCPGVGWLSPVPAGADPVRVECGPEGLLSILDTFPEVEYSEHNLVRYAVHPGETVGSDRLSVFSRTASGRVTSIRSGRSDAFTLPGHSRRWYFVVGADHDINIEISN</sequence>
<reference evidence="1" key="1">
    <citation type="submission" date="2023-07" db="EMBL/GenBank/DDBJ databases">
        <title>draft genome sequence of fig (Ficus carica).</title>
        <authorList>
            <person name="Takahashi T."/>
            <person name="Nishimura K."/>
        </authorList>
    </citation>
    <scope>NUCLEOTIDE SEQUENCE</scope>
</reference>
<dbReference type="Proteomes" id="UP001187192">
    <property type="component" value="Unassembled WGS sequence"/>
</dbReference>
<name>A0AA88AYF3_FICCA</name>
<dbReference type="EMBL" id="BTGU01000039">
    <property type="protein sequence ID" value="GMN51771.1"/>
    <property type="molecule type" value="Genomic_DNA"/>
</dbReference>
<proteinExistence type="predicted"/>
<dbReference type="AlphaFoldDB" id="A0AA88AYF3"/>